<comment type="subcellular location">
    <subcellularLocation>
        <location evidence="1">Secreted</location>
    </subcellularLocation>
</comment>
<dbReference type="EMBL" id="PEJP01000080">
    <property type="protein sequence ID" value="RYO30519.1"/>
    <property type="molecule type" value="Genomic_DNA"/>
</dbReference>
<dbReference type="GO" id="GO:0071555">
    <property type="term" value="P:cell wall organization"/>
    <property type="evidence" value="ECO:0007669"/>
    <property type="project" value="UniProtKB-KW"/>
</dbReference>
<keyword evidence="9 16" id="KW-0326">Glycosidase</keyword>
<evidence type="ECO:0000256" key="16">
    <source>
        <dbReference type="RuleBase" id="RU361169"/>
    </source>
</evidence>
<dbReference type="InterPro" id="IPR012334">
    <property type="entry name" value="Pectin_lyas_fold"/>
</dbReference>
<organism evidence="17 18">
    <name type="scientific">Alternaria arborescens</name>
    <dbReference type="NCBI Taxonomy" id="156630"/>
    <lineage>
        <taxon>Eukaryota</taxon>
        <taxon>Fungi</taxon>
        <taxon>Dikarya</taxon>
        <taxon>Ascomycota</taxon>
        <taxon>Pezizomycotina</taxon>
        <taxon>Dothideomycetes</taxon>
        <taxon>Pleosporomycetidae</taxon>
        <taxon>Pleosporales</taxon>
        <taxon>Pleosporineae</taxon>
        <taxon>Pleosporaceae</taxon>
        <taxon>Alternaria</taxon>
        <taxon>Alternaria sect. Alternaria</taxon>
    </lineage>
</organism>
<dbReference type="AlphaFoldDB" id="A0A4Q4Q0D5"/>
<comment type="caution">
    <text evidence="17">The sequence shown here is derived from an EMBL/GenBank/DDBJ whole genome shotgun (WGS) entry which is preliminary data.</text>
</comment>
<keyword evidence="8" id="KW-0325">Glycoprotein</keyword>
<protein>
    <recommendedName>
        <fullName evidence="11">galacturonan 1,4-alpha-galacturonidase</fullName>
        <ecNumber evidence="11">3.2.1.67</ecNumber>
    </recommendedName>
    <alternativeName>
        <fullName evidence="13">Galacturan 1,4-alpha-galacturonidase</fullName>
    </alternativeName>
    <alternativeName>
        <fullName evidence="12">Poly(1,4-alpha-D-galacturonide)galacturonohydrolase</fullName>
    </alternativeName>
</protein>
<dbReference type="InterPro" id="IPR011050">
    <property type="entry name" value="Pectin_lyase_fold/virulence"/>
</dbReference>
<keyword evidence="18" id="KW-1185">Reference proteome</keyword>
<evidence type="ECO:0000256" key="13">
    <source>
        <dbReference type="ARBA" id="ARBA00043142"/>
    </source>
</evidence>
<evidence type="ECO:0000313" key="17">
    <source>
        <dbReference type="EMBL" id="RYO30519.1"/>
    </source>
</evidence>
<keyword evidence="7" id="KW-1015">Disulfide bond</keyword>
<dbReference type="PROSITE" id="PS00502">
    <property type="entry name" value="POLYGALACTURONASE"/>
    <property type="match status" value="1"/>
</dbReference>
<dbReference type="SUPFAM" id="SSF51126">
    <property type="entry name" value="Pectin lyase-like"/>
    <property type="match status" value="1"/>
</dbReference>
<keyword evidence="4" id="KW-0732">Signal</keyword>
<name>A0A4Q4Q0D5_9PLEO</name>
<dbReference type="SMART" id="SM00710">
    <property type="entry name" value="PbH1"/>
    <property type="match status" value="6"/>
</dbReference>
<evidence type="ECO:0000256" key="15">
    <source>
        <dbReference type="PROSITE-ProRule" id="PRU10052"/>
    </source>
</evidence>
<evidence type="ECO:0000256" key="12">
    <source>
        <dbReference type="ARBA" id="ARBA00041604"/>
    </source>
</evidence>
<evidence type="ECO:0000256" key="3">
    <source>
        <dbReference type="ARBA" id="ARBA00022525"/>
    </source>
</evidence>
<dbReference type="EC" id="3.2.1.67" evidence="11"/>
<evidence type="ECO:0000256" key="7">
    <source>
        <dbReference type="ARBA" id="ARBA00023157"/>
    </source>
</evidence>
<evidence type="ECO:0000313" key="18">
    <source>
        <dbReference type="Proteomes" id="UP000293823"/>
    </source>
</evidence>
<keyword evidence="6 16" id="KW-0378">Hydrolase</keyword>
<evidence type="ECO:0000256" key="14">
    <source>
        <dbReference type="ARBA" id="ARBA00048766"/>
    </source>
</evidence>
<keyword evidence="10" id="KW-0961">Cell wall biogenesis/degradation</keyword>
<accession>A0A4Q4Q0D5</accession>
<evidence type="ECO:0000256" key="10">
    <source>
        <dbReference type="ARBA" id="ARBA00023316"/>
    </source>
</evidence>
<sequence length="466" mass="50249">MRVNELLTYALLQASAVLSTPLDERSVKVAASKRPHHPAYPYHPKKACPVSPPRTKTCSVKALGNGKDDSANILAAIKKCNNGGHVVFPKDQKFTIGTALDLTFLNGIDLDIQGSIQFTNDTDYWQANAFKQVFQNATTFFQLGGKDINVYGGGTLDGNGQAWYDLYAKDIYILRPILFGLIGAEGAVISDLKFRYSPQWYTLVANSSDVVFDNIDIFGGSVSKNPAKNTDGWDTYRSDNIVIQNSHIDNGDDCVSFKPNSTNIVVQNLVCNGSHGISVGSLGQYPGEVDYVENVYVYNISMSNASDGARIKVWPGAASALSGDLQGGGGGGAVKNITYDGMTISNVDYAIEITQCYGQKNLTLCNQVSENMAVLFYYGSNEKKKFPSKLTISDITVKNFHCTTSKKYDPLVGYLVCSSPTVCSNINIENVNVTSPSGTNQYTCANIDGIGSQVNCTTNGTKGGES</sequence>
<evidence type="ECO:0000256" key="2">
    <source>
        <dbReference type="ARBA" id="ARBA00008834"/>
    </source>
</evidence>
<keyword evidence="5" id="KW-0677">Repeat</keyword>
<dbReference type="PANTHER" id="PTHR31736">
    <property type="match status" value="1"/>
</dbReference>
<evidence type="ECO:0000256" key="11">
    <source>
        <dbReference type="ARBA" id="ARBA00038933"/>
    </source>
</evidence>
<comment type="similarity">
    <text evidence="2 16">Belongs to the glycosyl hydrolase 28 family.</text>
</comment>
<keyword evidence="3" id="KW-0964">Secreted</keyword>
<feature type="active site" evidence="15">
    <location>
        <position position="275"/>
    </location>
</feature>
<dbReference type="GO" id="GO:0005576">
    <property type="term" value="C:extracellular region"/>
    <property type="evidence" value="ECO:0007669"/>
    <property type="project" value="UniProtKB-SubCell"/>
</dbReference>
<dbReference type="Pfam" id="PF00295">
    <property type="entry name" value="Glyco_hydro_28"/>
    <property type="match status" value="1"/>
</dbReference>
<dbReference type="InterPro" id="IPR006626">
    <property type="entry name" value="PbH1"/>
</dbReference>
<gene>
    <name evidence="17" type="ORF">AA0113_g11932</name>
</gene>
<dbReference type="InterPro" id="IPR000743">
    <property type="entry name" value="Glyco_hydro_28"/>
</dbReference>
<evidence type="ECO:0000256" key="4">
    <source>
        <dbReference type="ARBA" id="ARBA00022729"/>
    </source>
</evidence>
<evidence type="ECO:0000256" key="1">
    <source>
        <dbReference type="ARBA" id="ARBA00004613"/>
    </source>
</evidence>
<dbReference type="GO" id="GO:0045490">
    <property type="term" value="P:pectin catabolic process"/>
    <property type="evidence" value="ECO:0007669"/>
    <property type="project" value="UniProtKB-ARBA"/>
</dbReference>
<evidence type="ECO:0000256" key="9">
    <source>
        <dbReference type="ARBA" id="ARBA00023295"/>
    </source>
</evidence>
<dbReference type="GO" id="GO:0047911">
    <property type="term" value="F:galacturan 1,4-alpha-galacturonidase activity"/>
    <property type="evidence" value="ECO:0007669"/>
    <property type="project" value="UniProtKB-EC"/>
</dbReference>
<dbReference type="PANTHER" id="PTHR31736:SF14">
    <property type="entry name" value="EXOPOLYGALACTURONASE X-1-RELATED"/>
    <property type="match status" value="1"/>
</dbReference>
<evidence type="ECO:0000256" key="6">
    <source>
        <dbReference type="ARBA" id="ARBA00022801"/>
    </source>
</evidence>
<proteinExistence type="inferred from homology"/>
<evidence type="ECO:0000256" key="5">
    <source>
        <dbReference type="ARBA" id="ARBA00022737"/>
    </source>
</evidence>
<dbReference type="Gene3D" id="2.160.20.10">
    <property type="entry name" value="Single-stranded right-handed beta-helix, Pectin lyase-like"/>
    <property type="match status" value="1"/>
</dbReference>
<dbReference type="Proteomes" id="UP000293823">
    <property type="component" value="Unassembled WGS sequence"/>
</dbReference>
<evidence type="ECO:0000256" key="8">
    <source>
        <dbReference type="ARBA" id="ARBA00023180"/>
    </source>
</evidence>
<reference evidence="18" key="1">
    <citation type="journal article" date="2019" name="bioRxiv">
        <title>Genomics, evolutionary history and diagnostics of the Alternaria alternata species group including apple and Asian pear pathotypes.</title>
        <authorList>
            <person name="Armitage A.D."/>
            <person name="Cockerton H.M."/>
            <person name="Sreenivasaprasad S."/>
            <person name="Woodhall J.W."/>
            <person name="Lane C.R."/>
            <person name="Harrison R.J."/>
            <person name="Clarkson J.P."/>
        </authorList>
    </citation>
    <scope>NUCLEOTIDE SEQUENCE [LARGE SCALE GENOMIC DNA]</scope>
    <source>
        <strain evidence="18">RGR 97.0016</strain>
    </source>
</reference>
<dbReference type="FunFam" id="2.160.20.10:FF:000027">
    <property type="entry name" value="Probable exopolygalacturonase X"/>
    <property type="match status" value="1"/>
</dbReference>
<dbReference type="OrthoDB" id="187139at2759"/>
<comment type="catalytic activity">
    <reaction evidence="14">
        <text>[(1-&gt;4)-alpha-D-galacturonosyl](n) + H2O = alpha-D-galacturonate + [(1-&gt;4)-alpha-D-galacturonosyl](n-1)</text>
        <dbReference type="Rhea" id="RHEA:14117"/>
        <dbReference type="Rhea" id="RHEA-COMP:14570"/>
        <dbReference type="Rhea" id="RHEA-COMP:14572"/>
        <dbReference type="ChEBI" id="CHEBI:15377"/>
        <dbReference type="ChEBI" id="CHEBI:58658"/>
        <dbReference type="ChEBI" id="CHEBI:140523"/>
        <dbReference type="EC" id="3.2.1.67"/>
    </reaction>
</comment>
<dbReference type="GO" id="GO:0004650">
    <property type="term" value="F:polygalacturonase activity"/>
    <property type="evidence" value="ECO:0007669"/>
    <property type="project" value="InterPro"/>
</dbReference>